<keyword evidence="2" id="KW-0238">DNA-binding</keyword>
<proteinExistence type="predicted"/>
<evidence type="ECO:0000313" key="6">
    <source>
        <dbReference type="EMBL" id="KAF8751265.1"/>
    </source>
</evidence>
<dbReference type="Proteomes" id="UP000636709">
    <property type="component" value="Unassembled WGS sequence"/>
</dbReference>
<evidence type="ECO:0000256" key="3">
    <source>
        <dbReference type="ARBA" id="ARBA00023163"/>
    </source>
</evidence>
<keyword evidence="4" id="KW-0539">Nucleus</keyword>
<keyword evidence="3" id="KW-0804">Transcription</keyword>
<evidence type="ECO:0000313" key="7">
    <source>
        <dbReference type="Proteomes" id="UP000636709"/>
    </source>
</evidence>
<dbReference type="GO" id="GO:0006355">
    <property type="term" value="P:regulation of DNA-templated transcription"/>
    <property type="evidence" value="ECO:0007669"/>
    <property type="project" value="InterPro"/>
</dbReference>
<keyword evidence="7" id="KW-1185">Reference proteome</keyword>
<comment type="caution">
    <text evidence="6">The sequence shown here is derived from an EMBL/GenBank/DDBJ whole genome shotgun (WGS) entry which is preliminary data.</text>
</comment>
<keyword evidence="1" id="KW-0805">Transcription regulation</keyword>
<evidence type="ECO:0000256" key="2">
    <source>
        <dbReference type="ARBA" id="ARBA00023125"/>
    </source>
</evidence>
<dbReference type="OrthoDB" id="692888at2759"/>
<sequence length="233" mass="26209">MSESTSQASCDAAAYAVEYLGAPGVWLVPTDEDLIVHYLERKLRGEPPPTDFVLDGRYAYAEHPEKLDLSALIFVFFSLSRSQWPKLGEGAAVEGAWYLFSPRERKFAGAMQPKRETDDGVGYWKAIGKEKLILGGADGMEVVGTKRALSYYEHIYEEDAEGWRRTVWNKYKPTLWRMDEFVASNTNRPVGDDTASDPMLVGVIRSSPIINHGVLRRIVFTIGRRRSCVAPRS</sequence>
<evidence type="ECO:0000259" key="5">
    <source>
        <dbReference type="PROSITE" id="PS51005"/>
    </source>
</evidence>
<evidence type="ECO:0000256" key="1">
    <source>
        <dbReference type="ARBA" id="ARBA00023015"/>
    </source>
</evidence>
<dbReference type="GO" id="GO:0003677">
    <property type="term" value="F:DNA binding"/>
    <property type="evidence" value="ECO:0007669"/>
    <property type="project" value="UniProtKB-KW"/>
</dbReference>
<dbReference type="PROSITE" id="PS51005">
    <property type="entry name" value="NAC"/>
    <property type="match status" value="1"/>
</dbReference>
<dbReference type="SUPFAM" id="SSF101941">
    <property type="entry name" value="NAC domain"/>
    <property type="match status" value="1"/>
</dbReference>
<dbReference type="InterPro" id="IPR003441">
    <property type="entry name" value="NAC-dom"/>
</dbReference>
<reference evidence="6" key="1">
    <citation type="submission" date="2020-07" db="EMBL/GenBank/DDBJ databases">
        <title>Genome sequence and genetic diversity analysis of an under-domesticated orphan crop, white fonio (Digitaria exilis).</title>
        <authorList>
            <person name="Bennetzen J.L."/>
            <person name="Chen S."/>
            <person name="Ma X."/>
            <person name="Wang X."/>
            <person name="Yssel A.E.J."/>
            <person name="Chaluvadi S.R."/>
            <person name="Johnson M."/>
            <person name="Gangashetty P."/>
            <person name="Hamidou F."/>
            <person name="Sanogo M.D."/>
            <person name="Zwaenepoel A."/>
            <person name="Wallace J."/>
            <person name="Van De Peer Y."/>
            <person name="Van Deynze A."/>
        </authorList>
    </citation>
    <scope>NUCLEOTIDE SEQUENCE</scope>
    <source>
        <tissue evidence="6">Leaves</tissue>
    </source>
</reference>
<gene>
    <name evidence="6" type="ORF">HU200_012142</name>
</gene>
<dbReference type="PANTHER" id="PTHR31719:SF179">
    <property type="entry name" value="OS08G0148400 PROTEIN"/>
    <property type="match status" value="1"/>
</dbReference>
<evidence type="ECO:0000256" key="4">
    <source>
        <dbReference type="ARBA" id="ARBA00023242"/>
    </source>
</evidence>
<dbReference type="InterPro" id="IPR036093">
    <property type="entry name" value="NAC_dom_sf"/>
</dbReference>
<dbReference type="PANTHER" id="PTHR31719">
    <property type="entry name" value="NAC TRANSCRIPTION FACTOR 56"/>
    <property type="match status" value="1"/>
</dbReference>
<dbReference type="EMBL" id="JACEFO010000970">
    <property type="protein sequence ID" value="KAF8751265.1"/>
    <property type="molecule type" value="Genomic_DNA"/>
</dbReference>
<feature type="domain" description="NAC" evidence="5">
    <location>
        <begin position="21"/>
        <end position="206"/>
    </location>
</feature>
<dbReference type="AlphaFoldDB" id="A0A835FEK2"/>
<organism evidence="6 7">
    <name type="scientific">Digitaria exilis</name>
    <dbReference type="NCBI Taxonomy" id="1010633"/>
    <lineage>
        <taxon>Eukaryota</taxon>
        <taxon>Viridiplantae</taxon>
        <taxon>Streptophyta</taxon>
        <taxon>Embryophyta</taxon>
        <taxon>Tracheophyta</taxon>
        <taxon>Spermatophyta</taxon>
        <taxon>Magnoliopsida</taxon>
        <taxon>Liliopsida</taxon>
        <taxon>Poales</taxon>
        <taxon>Poaceae</taxon>
        <taxon>PACMAD clade</taxon>
        <taxon>Panicoideae</taxon>
        <taxon>Panicodae</taxon>
        <taxon>Paniceae</taxon>
        <taxon>Anthephorinae</taxon>
        <taxon>Digitaria</taxon>
    </lineage>
</organism>
<dbReference type="Gene3D" id="2.170.150.80">
    <property type="entry name" value="NAC domain"/>
    <property type="match status" value="1"/>
</dbReference>
<accession>A0A835FEK2</accession>
<name>A0A835FEK2_9POAL</name>
<dbReference type="Pfam" id="PF02365">
    <property type="entry name" value="NAM"/>
    <property type="match status" value="1"/>
</dbReference>
<protein>
    <recommendedName>
        <fullName evidence="5">NAC domain-containing protein</fullName>
    </recommendedName>
</protein>